<sequence length="87" mass="10371">MFINAEHAEAEERKRESKKNKTDLLFTESHPQSSIRSKPPQDQDSLPTRKKKRAHQIRSPDQPLLFDQSCRSGEEEEHEQKRFQKRQ</sequence>
<evidence type="ECO:0000256" key="1">
    <source>
        <dbReference type="SAM" id="MobiDB-lite"/>
    </source>
</evidence>
<name>A0AAQ3Q8M4_9LILI</name>
<feature type="compositionally biased region" description="Basic and acidic residues" evidence="1">
    <location>
        <begin position="78"/>
        <end position="87"/>
    </location>
</feature>
<dbReference type="Proteomes" id="UP001327560">
    <property type="component" value="Chromosome 3"/>
</dbReference>
<evidence type="ECO:0000313" key="3">
    <source>
        <dbReference type="Proteomes" id="UP001327560"/>
    </source>
</evidence>
<protein>
    <submittedName>
        <fullName evidence="2">Uncharacterized protein</fullName>
    </submittedName>
</protein>
<feature type="compositionally biased region" description="Polar residues" evidence="1">
    <location>
        <begin position="29"/>
        <end position="46"/>
    </location>
</feature>
<dbReference type="AlphaFoldDB" id="A0AAQ3Q8M4"/>
<feature type="region of interest" description="Disordered" evidence="1">
    <location>
        <begin position="1"/>
        <end position="87"/>
    </location>
</feature>
<feature type="compositionally biased region" description="Basic and acidic residues" evidence="1">
    <location>
        <begin position="1"/>
        <end position="22"/>
    </location>
</feature>
<proteinExistence type="predicted"/>
<organism evidence="2 3">
    <name type="scientific">Canna indica</name>
    <name type="common">Indian-shot</name>
    <dbReference type="NCBI Taxonomy" id="4628"/>
    <lineage>
        <taxon>Eukaryota</taxon>
        <taxon>Viridiplantae</taxon>
        <taxon>Streptophyta</taxon>
        <taxon>Embryophyta</taxon>
        <taxon>Tracheophyta</taxon>
        <taxon>Spermatophyta</taxon>
        <taxon>Magnoliopsida</taxon>
        <taxon>Liliopsida</taxon>
        <taxon>Zingiberales</taxon>
        <taxon>Cannaceae</taxon>
        <taxon>Canna</taxon>
    </lineage>
</organism>
<accession>A0AAQ3Q8M4</accession>
<gene>
    <name evidence="2" type="ORF">Cni_G10501</name>
</gene>
<reference evidence="2 3" key="1">
    <citation type="submission" date="2023-10" db="EMBL/GenBank/DDBJ databases">
        <title>Chromosome-scale genome assembly provides insights into flower coloration mechanisms of Canna indica.</title>
        <authorList>
            <person name="Li C."/>
        </authorList>
    </citation>
    <scope>NUCLEOTIDE SEQUENCE [LARGE SCALE GENOMIC DNA]</scope>
    <source>
        <tissue evidence="2">Flower</tissue>
    </source>
</reference>
<evidence type="ECO:0000313" key="2">
    <source>
        <dbReference type="EMBL" id="WOL01784.1"/>
    </source>
</evidence>
<keyword evidence="3" id="KW-1185">Reference proteome</keyword>
<dbReference type="EMBL" id="CP136892">
    <property type="protein sequence ID" value="WOL01784.1"/>
    <property type="molecule type" value="Genomic_DNA"/>
</dbReference>